<sequence>MATKGVILIGGPSKAPKPLLPIGGKPMIWHPLAALARIPELTEVFIVGFYEDALMTDFIRGAKREFPKLSISYLREYRSLGTAGGLYHFRDSLLPNLGMLFVLNADICSSFPLAELMDMHQKHRGVGTMMGVTVPKETATRYGCIVHDPASAQVLHYVEKPEKWISSLINGGVYLFDKSFFDEVKAAMDTKEKHAAEDPFGERDDILRLEQDVLVPLAAGRKLFVYESKDFWRQIKRAGSAVPASALYLNHFTKTNPKLLTAPSKEGGGPTIIAPVYIDPSAEVDPSAKIGPNVSLGANVVVAPGARVRDAIIMEGTTIDKHACVQNSIVGKHCKIGPWGRVDGAPEDPMDTKNNLNITILATEVTVAKETCIVLPNKTLNRSAHDQVLL</sequence>
<organism evidence="1 2">
    <name type="scientific">Naganishia friedmannii</name>
    <dbReference type="NCBI Taxonomy" id="89922"/>
    <lineage>
        <taxon>Eukaryota</taxon>
        <taxon>Fungi</taxon>
        <taxon>Dikarya</taxon>
        <taxon>Basidiomycota</taxon>
        <taxon>Agaricomycotina</taxon>
        <taxon>Tremellomycetes</taxon>
        <taxon>Filobasidiales</taxon>
        <taxon>Filobasidiaceae</taxon>
        <taxon>Naganishia</taxon>
    </lineage>
</organism>
<gene>
    <name evidence="1" type="ORF">QFC21_006328</name>
</gene>
<dbReference type="Proteomes" id="UP001227268">
    <property type="component" value="Unassembled WGS sequence"/>
</dbReference>
<dbReference type="EMBL" id="JASBWT010000029">
    <property type="protein sequence ID" value="KAJ9093732.1"/>
    <property type="molecule type" value="Genomic_DNA"/>
</dbReference>
<protein>
    <submittedName>
        <fullName evidence="1">Uncharacterized protein</fullName>
    </submittedName>
</protein>
<evidence type="ECO:0000313" key="1">
    <source>
        <dbReference type="EMBL" id="KAJ9093732.1"/>
    </source>
</evidence>
<proteinExistence type="predicted"/>
<reference evidence="1" key="1">
    <citation type="submission" date="2023-04" db="EMBL/GenBank/DDBJ databases">
        <title>Draft Genome sequencing of Naganishia species isolated from polar environments using Oxford Nanopore Technology.</title>
        <authorList>
            <person name="Leo P."/>
            <person name="Venkateswaran K."/>
        </authorList>
    </citation>
    <scope>NUCLEOTIDE SEQUENCE</scope>
    <source>
        <strain evidence="1">MNA-CCFEE 5423</strain>
    </source>
</reference>
<keyword evidence="2" id="KW-1185">Reference proteome</keyword>
<comment type="caution">
    <text evidence="1">The sequence shown here is derived from an EMBL/GenBank/DDBJ whole genome shotgun (WGS) entry which is preliminary data.</text>
</comment>
<accession>A0ACC2V409</accession>
<name>A0ACC2V409_9TREE</name>
<evidence type="ECO:0000313" key="2">
    <source>
        <dbReference type="Proteomes" id="UP001227268"/>
    </source>
</evidence>